<comment type="similarity">
    <text evidence="2">Belongs to the CWC22 family.</text>
</comment>
<name>A0A4S4N5J4_9APHY</name>
<dbReference type="GO" id="GO:0005730">
    <property type="term" value="C:nucleolus"/>
    <property type="evidence" value="ECO:0007669"/>
    <property type="project" value="UniProtKB-SubCell"/>
</dbReference>
<evidence type="ECO:0000256" key="4">
    <source>
        <dbReference type="SAM" id="MobiDB-lite"/>
    </source>
</evidence>
<evidence type="ECO:0000313" key="6">
    <source>
        <dbReference type="EMBL" id="THH33208.1"/>
    </source>
</evidence>
<dbReference type="GO" id="GO:0042274">
    <property type="term" value="P:ribosomal small subunit biogenesis"/>
    <property type="evidence" value="ECO:0007669"/>
    <property type="project" value="TreeGrafter"/>
</dbReference>
<dbReference type="InterPro" id="IPR050781">
    <property type="entry name" value="CWC22_splicing_factor"/>
</dbReference>
<feature type="compositionally biased region" description="Low complexity" evidence="4">
    <location>
        <begin position="19"/>
        <end position="34"/>
    </location>
</feature>
<dbReference type="Pfam" id="PF02854">
    <property type="entry name" value="MIF4G"/>
    <property type="match status" value="1"/>
</dbReference>
<dbReference type="SMART" id="SM00544">
    <property type="entry name" value="MA3"/>
    <property type="match status" value="1"/>
</dbReference>
<gene>
    <name evidence="6" type="ORF">EUX98_g958</name>
</gene>
<dbReference type="InterPro" id="IPR003891">
    <property type="entry name" value="Initiation_fac_eIF4g_MI"/>
</dbReference>
<feature type="region of interest" description="Disordered" evidence="4">
    <location>
        <begin position="203"/>
        <end position="231"/>
    </location>
</feature>
<evidence type="ECO:0000313" key="7">
    <source>
        <dbReference type="Proteomes" id="UP000308730"/>
    </source>
</evidence>
<dbReference type="InterPro" id="IPR003890">
    <property type="entry name" value="MIF4G-like_typ-3"/>
</dbReference>
<evidence type="ECO:0000259" key="5">
    <source>
        <dbReference type="PROSITE" id="PS51366"/>
    </source>
</evidence>
<dbReference type="GO" id="GO:0003723">
    <property type="term" value="F:RNA binding"/>
    <property type="evidence" value="ECO:0007669"/>
    <property type="project" value="InterPro"/>
</dbReference>
<feature type="compositionally biased region" description="Basic and acidic residues" evidence="4">
    <location>
        <begin position="64"/>
        <end position="74"/>
    </location>
</feature>
<protein>
    <recommendedName>
        <fullName evidence="5">MI domain-containing protein</fullName>
    </recommendedName>
</protein>
<evidence type="ECO:0000256" key="3">
    <source>
        <dbReference type="ARBA" id="ARBA00023242"/>
    </source>
</evidence>
<dbReference type="EMBL" id="SGPM01000009">
    <property type="protein sequence ID" value="THH33208.1"/>
    <property type="molecule type" value="Genomic_DNA"/>
</dbReference>
<feature type="compositionally biased region" description="Polar residues" evidence="4">
    <location>
        <begin position="1"/>
        <end position="13"/>
    </location>
</feature>
<dbReference type="PROSITE" id="PS51366">
    <property type="entry name" value="MI"/>
    <property type="match status" value="1"/>
</dbReference>
<dbReference type="AlphaFoldDB" id="A0A4S4N5J4"/>
<dbReference type="SUPFAM" id="SSF48371">
    <property type="entry name" value="ARM repeat"/>
    <property type="match status" value="1"/>
</dbReference>
<proteinExistence type="inferred from homology"/>
<keyword evidence="7" id="KW-1185">Reference proteome</keyword>
<dbReference type="Gene3D" id="1.25.40.180">
    <property type="match status" value="1"/>
</dbReference>
<dbReference type="InterPro" id="IPR016024">
    <property type="entry name" value="ARM-type_fold"/>
</dbReference>
<organism evidence="6 7">
    <name type="scientific">Antrodiella citrinella</name>
    <dbReference type="NCBI Taxonomy" id="2447956"/>
    <lineage>
        <taxon>Eukaryota</taxon>
        <taxon>Fungi</taxon>
        <taxon>Dikarya</taxon>
        <taxon>Basidiomycota</taxon>
        <taxon>Agaricomycotina</taxon>
        <taxon>Agaricomycetes</taxon>
        <taxon>Polyporales</taxon>
        <taxon>Steccherinaceae</taxon>
        <taxon>Antrodiella</taxon>
    </lineage>
</organism>
<sequence>MSLQRHTGPSLPQTLLDEINGAGSSSGKSANANISRRDVRKQQRTEKKQSKAQFFSAGHNNPKRRVEQEHDASPQRKKQKLSADPGVRVASKTSHPEKDAKRSTSAVSSSKAVSKSKAKTTAAEPTALAKLAARADAGNDYFASPNKRARTLDEMAEDAYIARLESKLGKKGSKMSKEWEEDGLDDLMKDLDNLEASLFTTGLEEDAESDDAEDEGAGEWHGFGDATKKGSDTEYSSEALELVDVAGPASGTRYIPPHLRNRQPDTVEESEAQTKLKRQLKGLLNRMSEQNIASIVEGIEEIYRNHRRNDVTSTITTLLVEGISAHSILLDSYVVLHAALISSLHKLIGVEFAAYFVQNVVASYEKHYAAFESFVLPAETNSSGLGTEDVKGKETSNLIVLLSELYNFQVISCLLVYDIIRGLLEGELTEFKVELLLKITRNSGQQLRSDDPTTLKNIIQIVHSKLPEQQDGLSSRTRFMIETLSNLKNNRVKKAAAGQYAGGEAVDRMKKFLSGLTKKRQVRAHEPLRVTLSDLHSADTKGKWWLVGAAWGGNPLVDHKENTANAKDLDGPSEDVLMKLARKQGMNTDIRRNIFVVLMSSADYVEACERLSLLRLTETQQREFIRVILHCCGNEKQFNPYYTLVGQQLCRQSKSHQFTLQYCLWDLLRDLGETTVGGAEILKNMKDDGGGFDVKRISETRMGNVARAFGWWIAKDCCSLAILKPVDFTILQTQSRNFLTQLVTYTILATQLSTPLLSLDPKDHPDTHNRGPLEEVFIKATHIPVLALGLVYFIGEMNHADTGESSGFLKWARKVALDTLKTGMDVVPNL</sequence>
<feature type="region of interest" description="Disordered" evidence="4">
    <location>
        <begin position="1"/>
        <end position="126"/>
    </location>
</feature>
<feature type="region of interest" description="Disordered" evidence="4">
    <location>
        <begin position="248"/>
        <end position="271"/>
    </location>
</feature>
<feature type="domain" description="MI" evidence="5">
    <location>
        <begin position="589"/>
        <end position="728"/>
    </location>
</feature>
<dbReference type="Pfam" id="PF02847">
    <property type="entry name" value="MA3"/>
    <property type="match status" value="1"/>
</dbReference>
<comment type="subcellular location">
    <subcellularLocation>
        <location evidence="1">Nucleus</location>
        <location evidence="1">Nucleolus</location>
    </subcellularLocation>
</comment>
<dbReference type="Proteomes" id="UP000308730">
    <property type="component" value="Unassembled WGS sequence"/>
</dbReference>
<accession>A0A4S4N5J4</accession>
<feature type="compositionally biased region" description="Acidic residues" evidence="4">
    <location>
        <begin position="203"/>
        <end position="217"/>
    </location>
</feature>
<dbReference type="PANTHER" id="PTHR18034">
    <property type="entry name" value="CELL CYCLE CONTROL PROTEIN CWF22-RELATED"/>
    <property type="match status" value="1"/>
</dbReference>
<reference evidence="6 7" key="1">
    <citation type="submission" date="2019-02" db="EMBL/GenBank/DDBJ databases">
        <title>Genome sequencing of the rare red list fungi Antrodiella citrinella (Flaviporus citrinellus).</title>
        <authorList>
            <person name="Buettner E."/>
            <person name="Kellner H."/>
        </authorList>
    </citation>
    <scope>NUCLEOTIDE SEQUENCE [LARGE SCALE GENOMIC DNA]</scope>
    <source>
        <strain evidence="6 7">DSM 108506</strain>
    </source>
</reference>
<dbReference type="OrthoDB" id="361797at2759"/>
<comment type="caution">
    <text evidence="6">The sequence shown here is derived from an EMBL/GenBank/DDBJ whole genome shotgun (WGS) entry which is preliminary data.</text>
</comment>
<feature type="compositionally biased region" description="Basic and acidic residues" evidence="4">
    <location>
        <begin position="35"/>
        <end position="49"/>
    </location>
</feature>
<evidence type="ECO:0000256" key="2">
    <source>
        <dbReference type="ARBA" id="ARBA00006856"/>
    </source>
</evidence>
<keyword evidence="3" id="KW-0539">Nucleus</keyword>
<dbReference type="PANTHER" id="PTHR18034:SF4">
    <property type="entry name" value="NUCLEOLAR MIF4G DOMAIN-CONTAINING PROTEIN 1"/>
    <property type="match status" value="1"/>
</dbReference>
<feature type="compositionally biased region" description="Low complexity" evidence="4">
    <location>
        <begin position="103"/>
        <end position="126"/>
    </location>
</feature>
<dbReference type="SMART" id="SM00543">
    <property type="entry name" value="MIF4G"/>
    <property type="match status" value="1"/>
</dbReference>
<evidence type="ECO:0000256" key="1">
    <source>
        <dbReference type="ARBA" id="ARBA00004604"/>
    </source>
</evidence>